<dbReference type="Gene3D" id="1.10.238.10">
    <property type="entry name" value="EF-hand"/>
    <property type="match status" value="1"/>
</dbReference>
<accession>A0A934TKS5</accession>
<dbReference type="InterPro" id="IPR018247">
    <property type="entry name" value="EF_Hand_1_Ca_BS"/>
</dbReference>
<keyword evidence="1" id="KW-0732">Signal</keyword>
<dbReference type="GO" id="GO:0005509">
    <property type="term" value="F:calcium ion binding"/>
    <property type="evidence" value="ECO:0007669"/>
    <property type="project" value="InterPro"/>
</dbReference>
<protein>
    <recommendedName>
        <fullName evidence="2">EF-hand domain-containing protein</fullName>
    </recommendedName>
</protein>
<reference evidence="3" key="2">
    <citation type="journal article" date="2020" name="Microorganisms">
        <title>Osmotic Adaptation and Compatible Solute Biosynthesis of Phototrophic Bacteria as Revealed from Genome Analyses.</title>
        <authorList>
            <person name="Imhoff J.F."/>
            <person name="Rahn T."/>
            <person name="Kunzel S."/>
            <person name="Keller A."/>
            <person name="Neulinger S.C."/>
        </authorList>
    </citation>
    <scope>NUCLEOTIDE SEQUENCE</scope>
    <source>
        <strain evidence="3">LMG 28126</strain>
    </source>
</reference>
<feature type="chain" id="PRO_5037159635" description="EF-hand domain-containing protein" evidence="1">
    <location>
        <begin position="22"/>
        <end position="80"/>
    </location>
</feature>
<evidence type="ECO:0000313" key="3">
    <source>
        <dbReference type="EMBL" id="MBK5927980.1"/>
    </source>
</evidence>
<proteinExistence type="predicted"/>
<sequence length="80" mass="8408">MFKTAATALAALALTGTAALAQAETSELPDFPWTQEEFAEAAPDAMPETFAAIDADGDGEISEEEYDLAVEAGIVEDLRD</sequence>
<reference evidence="3" key="1">
    <citation type="submission" date="2017-05" db="EMBL/GenBank/DDBJ databases">
        <authorList>
            <person name="Imhoff J.F."/>
            <person name="Rahn T."/>
            <person name="Kuenzel S."/>
            <person name="Neulinger S.C."/>
        </authorList>
    </citation>
    <scope>NUCLEOTIDE SEQUENCE</scope>
    <source>
        <strain evidence="3">LMG 28126</strain>
    </source>
</reference>
<evidence type="ECO:0000259" key="2">
    <source>
        <dbReference type="PROSITE" id="PS50222"/>
    </source>
</evidence>
<dbReference type="AlphaFoldDB" id="A0A934TKS5"/>
<feature type="domain" description="EF-hand" evidence="2">
    <location>
        <begin position="41"/>
        <end position="76"/>
    </location>
</feature>
<feature type="signal peptide" evidence="1">
    <location>
        <begin position="1"/>
        <end position="21"/>
    </location>
</feature>
<dbReference type="RefSeq" id="WP_201157730.1">
    <property type="nucleotide sequence ID" value="NZ_NHSD01000283.1"/>
</dbReference>
<dbReference type="PROSITE" id="PS00018">
    <property type="entry name" value="EF_HAND_1"/>
    <property type="match status" value="1"/>
</dbReference>
<gene>
    <name evidence="3" type="ORF">CCR87_11690</name>
</gene>
<dbReference type="Proteomes" id="UP000706333">
    <property type="component" value="Unassembled WGS sequence"/>
</dbReference>
<evidence type="ECO:0000313" key="4">
    <source>
        <dbReference type="Proteomes" id="UP000706333"/>
    </source>
</evidence>
<dbReference type="InterPro" id="IPR002048">
    <property type="entry name" value="EF_hand_dom"/>
</dbReference>
<name>A0A934TKS5_9RHOB</name>
<evidence type="ECO:0000256" key="1">
    <source>
        <dbReference type="SAM" id="SignalP"/>
    </source>
</evidence>
<dbReference type="EMBL" id="NHSD01000283">
    <property type="protein sequence ID" value="MBK5927980.1"/>
    <property type="molecule type" value="Genomic_DNA"/>
</dbReference>
<organism evidence="3 4">
    <name type="scientific">Rhodobaculum claviforme</name>
    <dbReference type="NCBI Taxonomy" id="1549854"/>
    <lineage>
        <taxon>Bacteria</taxon>
        <taxon>Pseudomonadati</taxon>
        <taxon>Pseudomonadota</taxon>
        <taxon>Alphaproteobacteria</taxon>
        <taxon>Rhodobacterales</taxon>
        <taxon>Paracoccaceae</taxon>
        <taxon>Rhodobaculum</taxon>
    </lineage>
</organism>
<dbReference type="PROSITE" id="PS50222">
    <property type="entry name" value="EF_HAND_2"/>
    <property type="match status" value="1"/>
</dbReference>
<comment type="caution">
    <text evidence="3">The sequence shown here is derived from an EMBL/GenBank/DDBJ whole genome shotgun (WGS) entry which is preliminary data.</text>
</comment>
<keyword evidence="4" id="KW-1185">Reference proteome</keyword>